<gene>
    <name evidence="7" type="ORF">GCM10008905_23790</name>
</gene>
<evidence type="ECO:0000256" key="2">
    <source>
        <dbReference type="ARBA" id="ARBA00022491"/>
    </source>
</evidence>
<name>A0ABP3U8H5_9CLOT</name>
<reference evidence="8" key="1">
    <citation type="journal article" date="2019" name="Int. J. Syst. Evol. Microbiol.">
        <title>The Global Catalogue of Microorganisms (GCM) 10K type strain sequencing project: providing services to taxonomists for standard genome sequencing and annotation.</title>
        <authorList>
            <consortium name="The Broad Institute Genomics Platform"/>
            <consortium name="The Broad Institute Genome Sequencing Center for Infectious Disease"/>
            <person name="Wu L."/>
            <person name="Ma J."/>
        </authorList>
    </citation>
    <scope>NUCLEOTIDE SEQUENCE [LARGE SCALE GENOMIC DNA]</scope>
    <source>
        <strain evidence="8">JCM 1405</strain>
    </source>
</reference>
<evidence type="ECO:0000256" key="3">
    <source>
        <dbReference type="ARBA" id="ARBA00022833"/>
    </source>
</evidence>
<evidence type="ECO:0000256" key="6">
    <source>
        <dbReference type="ARBA" id="ARBA00023163"/>
    </source>
</evidence>
<dbReference type="EMBL" id="BAAACF010000003">
    <property type="protein sequence ID" value="GAA0726871.1"/>
    <property type="molecule type" value="Genomic_DNA"/>
</dbReference>
<keyword evidence="4" id="KW-0805">Transcription regulation</keyword>
<evidence type="ECO:0000256" key="1">
    <source>
        <dbReference type="ARBA" id="ARBA00007957"/>
    </source>
</evidence>
<dbReference type="InterPro" id="IPR043135">
    <property type="entry name" value="Fur_C"/>
</dbReference>
<evidence type="ECO:0000256" key="4">
    <source>
        <dbReference type="ARBA" id="ARBA00023015"/>
    </source>
</evidence>
<evidence type="ECO:0000313" key="8">
    <source>
        <dbReference type="Proteomes" id="UP001500339"/>
    </source>
</evidence>
<dbReference type="PANTHER" id="PTHR33202:SF8">
    <property type="entry name" value="PEROXIDE-RESPONSIVE REPRESSOR PERR"/>
    <property type="match status" value="1"/>
</dbReference>
<dbReference type="InterPro" id="IPR002481">
    <property type="entry name" value="FUR"/>
</dbReference>
<sequence length="139" mass="16126">MKVEEFLKLNNMKITKGRIRIIEILKESNVGVTAEYIYDKCIKSSYNIDLSTIYRNLELFNNKGIVDKFDIGDGTYKYVINSNRHTHLLECTLCHKEVEIDCPIQQLEQIIKNKTGFSLEEQEVSLKFKGLCKDCGIKK</sequence>
<dbReference type="Gene3D" id="1.10.10.10">
    <property type="entry name" value="Winged helix-like DNA-binding domain superfamily/Winged helix DNA-binding domain"/>
    <property type="match status" value="1"/>
</dbReference>
<dbReference type="Gene3D" id="3.30.1490.190">
    <property type="match status" value="1"/>
</dbReference>
<keyword evidence="5" id="KW-0238">DNA-binding</keyword>
<dbReference type="SUPFAM" id="SSF46785">
    <property type="entry name" value="Winged helix' DNA-binding domain"/>
    <property type="match status" value="1"/>
</dbReference>
<proteinExistence type="inferred from homology"/>
<comment type="similarity">
    <text evidence="1">Belongs to the Fur family.</text>
</comment>
<comment type="caution">
    <text evidence="7">The sequence shown here is derived from an EMBL/GenBank/DDBJ whole genome shotgun (WGS) entry which is preliminary data.</text>
</comment>
<dbReference type="InterPro" id="IPR036388">
    <property type="entry name" value="WH-like_DNA-bd_sf"/>
</dbReference>
<dbReference type="Proteomes" id="UP001500339">
    <property type="component" value="Unassembled WGS sequence"/>
</dbReference>
<accession>A0ABP3U8H5</accession>
<dbReference type="RefSeq" id="WP_343769966.1">
    <property type="nucleotide sequence ID" value="NZ_BAAACF010000003.1"/>
</dbReference>
<dbReference type="CDD" id="cd07153">
    <property type="entry name" value="Fur_like"/>
    <property type="match status" value="1"/>
</dbReference>
<organism evidence="7 8">
    <name type="scientific">Clostridium malenominatum</name>
    <dbReference type="NCBI Taxonomy" id="1539"/>
    <lineage>
        <taxon>Bacteria</taxon>
        <taxon>Bacillati</taxon>
        <taxon>Bacillota</taxon>
        <taxon>Clostridia</taxon>
        <taxon>Eubacteriales</taxon>
        <taxon>Clostridiaceae</taxon>
        <taxon>Clostridium</taxon>
    </lineage>
</organism>
<dbReference type="InterPro" id="IPR036390">
    <property type="entry name" value="WH_DNA-bd_sf"/>
</dbReference>
<keyword evidence="8" id="KW-1185">Reference proteome</keyword>
<protein>
    <submittedName>
        <fullName evidence="7">Fur family transcriptional regulator</fullName>
    </submittedName>
</protein>
<evidence type="ECO:0000256" key="5">
    <source>
        <dbReference type="ARBA" id="ARBA00023125"/>
    </source>
</evidence>
<dbReference type="PANTHER" id="PTHR33202">
    <property type="entry name" value="ZINC UPTAKE REGULATION PROTEIN"/>
    <property type="match status" value="1"/>
</dbReference>
<evidence type="ECO:0000313" key="7">
    <source>
        <dbReference type="EMBL" id="GAA0726871.1"/>
    </source>
</evidence>
<keyword evidence="3" id="KW-0862">Zinc</keyword>
<keyword evidence="6" id="KW-0804">Transcription</keyword>
<dbReference type="Pfam" id="PF01475">
    <property type="entry name" value="FUR"/>
    <property type="match status" value="1"/>
</dbReference>
<keyword evidence="2" id="KW-0678">Repressor</keyword>